<dbReference type="EMBL" id="CAQQ02123404">
    <property type="status" value="NOT_ANNOTATED_CDS"/>
    <property type="molecule type" value="Genomic_DNA"/>
</dbReference>
<feature type="region of interest" description="Disordered" evidence="1">
    <location>
        <begin position="52"/>
        <end position="111"/>
    </location>
</feature>
<accession>T1GP49</accession>
<evidence type="ECO:0000313" key="2">
    <source>
        <dbReference type="EnsemblMetazoa" id="MESCA005366-PA"/>
    </source>
</evidence>
<evidence type="ECO:0000313" key="3">
    <source>
        <dbReference type="Proteomes" id="UP000015102"/>
    </source>
</evidence>
<dbReference type="Proteomes" id="UP000015102">
    <property type="component" value="Unassembled WGS sequence"/>
</dbReference>
<feature type="compositionally biased region" description="Acidic residues" evidence="1">
    <location>
        <begin position="72"/>
        <end position="83"/>
    </location>
</feature>
<organism evidence="2 3">
    <name type="scientific">Megaselia scalaris</name>
    <name type="common">Humpbacked fly</name>
    <name type="synonym">Phora scalaris</name>
    <dbReference type="NCBI Taxonomy" id="36166"/>
    <lineage>
        <taxon>Eukaryota</taxon>
        <taxon>Metazoa</taxon>
        <taxon>Ecdysozoa</taxon>
        <taxon>Arthropoda</taxon>
        <taxon>Hexapoda</taxon>
        <taxon>Insecta</taxon>
        <taxon>Pterygota</taxon>
        <taxon>Neoptera</taxon>
        <taxon>Endopterygota</taxon>
        <taxon>Diptera</taxon>
        <taxon>Brachycera</taxon>
        <taxon>Muscomorpha</taxon>
        <taxon>Platypezoidea</taxon>
        <taxon>Phoridae</taxon>
        <taxon>Megaseliini</taxon>
        <taxon>Megaselia</taxon>
    </lineage>
</organism>
<feature type="region of interest" description="Disordered" evidence="1">
    <location>
        <begin position="1"/>
        <end position="25"/>
    </location>
</feature>
<sequence>MSLGAMNSENCKEKSTSSPPTPAQLFDSSMLLCQTNLLCDHHSSEEELEVINGPCSGNEVNDGQQNLHSLPSEDELFGDDDGSGDNHHNHHHQDQEGKVLSSSMSPSRPRSNMLEIRKRSLAHSLTKNSSSAGAGFAGGSGGSATLDLEVRSVSPPAKLFHCAISPKRRPMRTHHAPQRLQRPHRPCLDFDKMQQSYFKLLNNFIY</sequence>
<feature type="compositionally biased region" description="Polar residues" evidence="1">
    <location>
        <begin position="58"/>
        <end position="69"/>
    </location>
</feature>
<protein>
    <submittedName>
        <fullName evidence="2">Uncharacterized protein</fullName>
    </submittedName>
</protein>
<evidence type="ECO:0000256" key="1">
    <source>
        <dbReference type="SAM" id="MobiDB-lite"/>
    </source>
</evidence>
<dbReference type="PANTHER" id="PTHR41142:SF1">
    <property type="entry name" value="SI:DKEY-16J16.4"/>
    <property type="match status" value="1"/>
</dbReference>
<feature type="compositionally biased region" description="Low complexity" evidence="1">
    <location>
        <begin position="101"/>
        <end position="111"/>
    </location>
</feature>
<dbReference type="EnsemblMetazoa" id="MESCA005366-RA">
    <property type="protein sequence ID" value="MESCA005366-PA"/>
    <property type="gene ID" value="MESCA005366"/>
</dbReference>
<feature type="compositionally biased region" description="Basic and acidic residues" evidence="1">
    <location>
        <begin position="84"/>
        <end position="97"/>
    </location>
</feature>
<proteinExistence type="predicted"/>
<dbReference type="AlphaFoldDB" id="T1GP49"/>
<dbReference type="PANTHER" id="PTHR41142">
    <property type="entry name" value="SI:DKEY-16J16.4"/>
    <property type="match status" value="1"/>
</dbReference>
<reference evidence="3" key="1">
    <citation type="submission" date="2013-02" db="EMBL/GenBank/DDBJ databases">
        <authorList>
            <person name="Hughes D."/>
        </authorList>
    </citation>
    <scope>NUCLEOTIDE SEQUENCE</scope>
    <source>
        <strain>Durham</strain>
        <strain evidence="3">NC isolate 2 -- Noor lab</strain>
    </source>
</reference>
<dbReference type="HOGENOM" id="CLU_1257408_0_0_1"/>
<name>T1GP49_MEGSC</name>
<dbReference type="STRING" id="36166.T1GP49"/>
<reference evidence="2" key="2">
    <citation type="submission" date="2015-06" db="UniProtKB">
        <authorList>
            <consortium name="EnsemblMetazoa"/>
        </authorList>
    </citation>
    <scope>IDENTIFICATION</scope>
</reference>
<keyword evidence="3" id="KW-1185">Reference proteome</keyword>